<reference evidence="1" key="1">
    <citation type="submission" date="2023-04" db="EMBL/GenBank/DDBJ databases">
        <title>A chromosome-level genome assembly of the parasitoid wasp Eretmocerus hayati.</title>
        <authorList>
            <person name="Zhong Y."/>
            <person name="Liu S."/>
            <person name="Liu Y."/>
        </authorList>
    </citation>
    <scope>NUCLEOTIDE SEQUENCE</scope>
    <source>
        <strain evidence="1">ZJU_SS_LIU_2023</strain>
    </source>
</reference>
<name>A0ACC2PD38_9HYME</name>
<keyword evidence="2" id="KW-1185">Reference proteome</keyword>
<comment type="caution">
    <text evidence="1">The sequence shown here is derived from an EMBL/GenBank/DDBJ whole genome shotgun (WGS) entry which is preliminary data.</text>
</comment>
<organism evidence="1 2">
    <name type="scientific">Eretmocerus hayati</name>
    <dbReference type="NCBI Taxonomy" id="131215"/>
    <lineage>
        <taxon>Eukaryota</taxon>
        <taxon>Metazoa</taxon>
        <taxon>Ecdysozoa</taxon>
        <taxon>Arthropoda</taxon>
        <taxon>Hexapoda</taxon>
        <taxon>Insecta</taxon>
        <taxon>Pterygota</taxon>
        <taxon>Neoptera</taxon>
        <taxon>Endopterygota</taxon>
        <taxon>Hymenoptera</taxon>
        <taxon>Apocrita</taxon>
        <taxon>Proctotrupomorpha</taxon>
        <taxon>Chalcidoidea</taxon>
        <taxon>Aphelinidae</taxon>
        <taxon>Aphelininae</taxon>
        <taxon>Eretmocerus</taxon>
    </lineage>
</organism>
<proteinExistence type="predicted"/>
<gene>
    <name evidence="1" type="ORF">QAD02_016698</name>
</gene>
<dbReference type="EMBL" id="CM056742">
    <property type="protein sequence ID" value="KAJ8680911.1"/>
    <property type="molecule type" value="Genomic_DNA"/>
</dbReference>
<sequence>MVEASDDREEHDDASKIDLVYIHDCDNDDVRNMELQCNANDENIEDENIEDENIEDENIEDENIEDENGQDIHNEDDDDRVPDIERVDGKRVQDSDKRSKPDDINIKAFVYGPFPGFHHDPVEGTVPFFCEWAEGPKPEDLEGVISQPFETRDPQVLGHLKLKDTATDSYEVKVSFLPNHDMSDRGEKLRKQHFLAYFHKRTQMQEEGHDMVGEVGDGKEEPQANGEKFDQQNVGDNVEHPTNSSGPGSQVEEPQPQAKEVDQRHVEDGVVRMVNFCIFQKNEANPTLDCTRPRTALVLVREYSLS</sequence>
<protein>
    <submittedName>
        <fullName evidence="1">Uncharacterized protein</fullName>
    </submittedName>
</protein>
<evidence type="ECO:0000313" key="2">
    <source>
        <dbReference type="Proteomes" id="UP001239111"/>
    </source>
</evidence>
<evidence type="ECO:0000313" key="1">
    <source>
        <dbReference type="EMBL" id="KAJ8680911.1"/>
    </source>
</evidence>
<accession>A0ACC2PD38</accession>
<dbReference type="Proteomes" id="UP001239111">
    <property type="component" value="Chromosome 2"/>
</dbReference>